<protein>
    <submittedName>
        <fullName evidence="1">Uncharacterized protein</fullName>
    </submittedName>
</protein>
<gene>
    <name evidence="1" type="ORF">CLIB1444_06S04478</name>
</gene>
<keyword evidence="2" id="KW-1185">Reference proteome</keyword>
<reference evidence="1" key="1">
    <citation type="submission" date="2022-06" db="EMBL/GenBank/DDBJ databases">
        <authorList>
            <person name="Legras J.-L."/>
            <person name="Devillers H."/>
            <person name="Grondin C."/>
        </authorList>
    </citation>
    <scope>NUCLEOTIDE SEQUENCE</scope>
    <source>
        <strain evidence="1">CLIB 1444</strain>
    </source>
</reference>
<name>A0ACA9Y931_9ASCO</name>
<dbReference type="Proteomes" id="UP001152531">
    <property type="component" value="Unassembled WGS sequence"/>
</dbReference>
<evidence type="ECO:0000313" key="1">
    <source>
        <dbReference type="EMBL" id="CAH6721539.1"/>
    </source>
</evidence>
<sequence length="382" mass="43563">MSDFSQVREIRLEPDFDIIIGRASTRDPARTPSNDNLWFFNSQLSKCHAYLQNEDGKLSLYDFNSSFGTVLNNKVLKPSHVVEVKDGDVVSFIMVKSYNSIKKIFDSCNTPMIDLKTFGNPRLMMSFKIEVEKANVDYLVNFHPLEVPDAVSLDSDDESYEIEDLESDLEPQQTVEKADIYTLLEPISSDSECDDSYILSDRNDCEDQFSDENVEDDDFIEVQKTKSANCGNLDKDFEAQKSSALKEYFDYIRGTNPTLILEDEPEEESEQEIYVEEIEHDEEAEESEHDEEAESGDEVEYVCYDNDCGDNMDCQCEDESDYDLESDDSVLADYIYSRAQWMEKPPSKAKSFFKEFGKAIGYSVLTIIALGIYGGYSEANSS</sequence>
<proteinExistence type="predicted"/>
<evidence type="ECO:0000313" key="2">
    <source>
        <dbReference type="Proteomes" id="UP001152531"/>
    </source>
</evidence>
<organism evidence="1 2">
    <name type="scientific">[Candida] jaroonii</name>
    <dbReference type="NCBI Taxonomy" id="467808"/>
    <lineage>
        <taxon>Eukaryota</taxon>
        <taxon>Fungi</taxon>
        <taxon>Dikarya</taxon>
        <taxon>Ascomycota</taxon>
        <taxon>Saccharomycotina</taxon>
        <taxon>Pichiomycetes</taxon>
        <taxon>Debaryomycetaceae</taxon>
        <taxon>Yamadazyma</taxon>
    </lineage>
</organism>
<dbReference type="EMBL" id="CALSDN010000006">
    <property type="protein sequence ID" value="CAH6721539.1"/>
    <property type="molecule type" value="Genomic_DNA"/>
</dbReference>
<comment type="caution">
    <text evidence="1">The sequence shown here is derived from an EMBL/GenBank/DDBJ whole genome shotgun (WGS) entry which is preliminary data.</text>
</comment>
<accession>A0ACA9Y931</accession>